<dbReference type="InterPro" id="IPR003661">
    <property type="entry name" value="HisK_dim/P_dom"/>
</dbReference>
<evidence type="ECO:0000256" key="3">
    <source>
        <dbReference type="ARBA" id="ARBA00022553"/>
    </source>
</evidence>
<dbReference type="PROSITE" id="PS50109">
    <property type="entry name" value="HIS_KIN"/>
    <property type="match status" value="1"/>
</dbReference>
<dbReference type="Gene3D" id="3.30.565.10">
    <property type="entry name" value="Histidine kinase-like ATPase, C-terminal domain"/>
    <property type="match status" value="1"/>
</dbReference>
<dbReference type="InterPro" id="IPR005467">
    <property type="entry name" value="His_kinase_dom"/>
</dbReference>
<feature type="coiled-coil region" evidence="4">
    <location>
        <begin position="116"/>
        <end position="143"/>
    </location>
</feature>
<evidence type="ECO:0000256" key="4">
    <source>
        <dbReference type="SAM" id="Coils"/>
    </source>
</evidence>
<keyword evidence="6" id="KW-0547">Nucleotide-binding</keyword>
<evidence type="ECO:0000256" key="1">
    <source>
        <dbReference type="ARBA" id="ARBA00000085"/>
    </source>
</evidence>
<dbReference type="EMBL" id="JACCEM010000002">
    <property type="protein sequence ID" value="NYT48475.1"/>
    <property type="molecule type" value="Genomic_DNA"/>
</dbReference>
<dbReference type="CDD" id="cd00082">
    <property type="entry name" value="HisKA"/>
    <property type="match status" value="1"/>
</dbReference>
<reference evidence="6 7" key="1">
    <citation type="submission" date="2020-07" db="EMBL/GenBank/DDBJ databases">
        <title>Taxonomic revisions and descriptions of new bacterial species based on genomic comparisons in the high-G+C-content subgroup of the family Alcaligenaceae.</title>
        <authorList>
            <person name="Szabo A."/>
            <person name="Felfoldi T."/>
        </authorList>
    </citation>
    <scope>NUCLEOTIDE SEQUENCE [LARGE SCALE GENOMIC DNA]</scope>
    <source>
        <strain evidence="6 7">LMG 24012</strain>
    </source>
</reference>
<feature type="domain" description="Histidine kinase" evidence="5">
    <location>
        <begin position="155"/>
        <end position="391"/>
    </location>
</feature>
<sequence length="401" mass="44438">MLYFTNSYMVTQTGIPNENAIGRAPAAVYHGMDPAVLDATLRLCGRLAGKPVIADDAHTRLEIHVRAAGEAPRILHGLLYFSFVDTDDGHPYYALFFCEFQPRNGSPFHQGFSRALQELRQTRIDQQRLLAELERANDQLLRSDKLASIGQLAAGVAHEINNPVGYVFSNLKTLASYVRDLIKIVDTVEDLDNLEEIRRLKQNLDYQYIRNDVEALIQESEEGIGRIKRIISSLQDFSHIETNGFSAVDLHQGIESTLSIAGNEIRQKAVIVKEYGQLPPVECDISQIKQVVLNLVINAAQSIDGTGVITIRTGTQGSEAWLEVEDTGQGIDEAFSQRIFEPFFTTKPVGQGTGLGLALSNSIVQKHQGRIEVSSRLGEGSRFRVWLPIKQPTAKEPSDAV</sequence>
<dbReference type="GO" id="GO:0005524">
    <property type="term" value="F:ATP binding"/>
    <property type="evidence" value="ECO:0007669"/>
    <property type="project" value="UniProtKB-KW"/>
</dbReference>
<dbReference type="PANTHER" id="PTHR43065">
    <property type="entry name" value="SENSOR HISTIDINE KINASE"/>
    <property type="match status" value="1"/>
</dbReference>
<dbReference type="SUPFAM" id="SSF55874">
    <property type="entry name" value="ATPase domain of HSP90 chaperone/DNA topoisomerase II/histidine kinase"/>
    <property type="match status" value="1"/>
</dbReference>
<dbReference type="InterPro" id="IPR036097">
    <property type="entry name" value="HisK_dim/P_sf"/>
</dbReference>
<comment type="caution">
    <text evidence="6">The sequence shown here is derived from an EMBL/GenBank/DDBJ whole genome shotgun (WGS) entry which is preliminary data.</text>
</comment>
<evidence type="ECO:0000256" key="2">
    <source>
        <dbReference type="ARBA" id="ARBA00012438"/>
    </source>
</evidence>
<evidence type="ECO:0000313" key="6">
    <source>
        <dbReference type="EMBL" id="NYT48475.1"/>
    </source>
</evidence>
<keyword evidence="6" id="KW-0067">ATP-binding</keyword>
<evidence type="ECO:0000259" key="5">
    <source>
        <dbReference type="PROSITE" id="PS50109"/>
    </source>
</evidence>
<dbReference type="Proteomes" id="UP000559809">
    <property type="component" value="Unassembled WGS sequence"/>
</dbReference>
<dbReference type="InterPro" id="IPR004358">
    <property type="entry name" value="Sig_transdc_His_kin-like_C"/>
</dbReference>
<gene>
    <name evidence="6" type="ORF">H0A72_04040</name>
</gene>
<accession>A0A853FRN6</accession>
<dbReference type="Gene3D" id="1.10.287.130">
    <property type="match status" value="1"/>
</dbReference>
<dbReference type="PRINTS" id="PR00344">
    <property type="entry name" value="BCTRLSENSOR"/>
</dbReference>
<organism evidence="6 7">
    <name type="scientific">Parapusillimonas granuli</name>
    <dbReference type="NCBI Taxonomy" id="380911"/>
    <lineage>
        <taxon>Bacteria</taxon>
        <taxon>Pseudomonadati</taxon>
        <taxon>Pseudomonadota</taxon>
        <taxon>Betaproteobacteria</taxon>
        <taxon>Burkholderiales</taxon>
        <taxon>Alcaligenaceae</taxon>
        <taxon>Parapusillimonas</taxon>
    </lineage>
</organism>
<dbReference type="AlphaFoldDB" id="A0A853FRN6"/>
<dbReference type="SMART" id="SM00387">
    <property type="entry name" value="HATPase_c"/>
    <property type="match status" value="1"/>
</dbReference>
<keyword evidence="7" id="KW-1185">Reference proteome</keyword>
<dbReference type="PANTHER" id="PTHR43065:SF50">
    <property type="entry name" value="HISTIDINE KINASE"/>
    <property type="match status" value="1"/>
</dbReference>
<name>A0A853FRN6_9BURK</name>
<keyword evidence="4" id="KW-0175">Coiled coil</keyword>
<dbReference type="Pfam" id="PF02518">
    <property type="entry name" value="HATPase_c"/>
    <property type="match status" value="1"/>
</dbReference>
<dbReference type="SUPFAM" id="SSF47384">
    <property type="entry name" value="Homodimeric domain of signal transducing histidine kinase"/>
    <property type="match status" value="1"/>
</dbReference>
<keyword evidence="3" id="KW-0597">Phosphoprotein</keyword>
<comment type="catalytic activity">
    <reaction evidence="1">
        <text>ATP + protein L-histidine = ADP + protein N-phospho-L-histidine.</text>
        <dbReference type="EC" id="2.7.13.3"/>
    </reaction>
</comment>
<proteinExistence type="predicted"/>
<dbReference type="InterPro" id="IPR003594">
    <property type="entry name" value="HATPase_dom"/>
</dbReference>
<dbReference type="InterPro" id="IPR036890">
    <property type="entry name" value="HATPase_C_sf"/>
</dbReference>
<evidence type="ECO:0000313" key="7">
    <source>
        <dbReference type="Proteomes" id="UP000559809"/>
    </source>
</evidence>
<dbReference type="EC" id="2.7.13.3" evidence="2"/>
<dbReference type="GO" id="GO:0000155">
    <property type="term" value="F:phosphorelay sensor kinase activity"/>
    <property type="evidence" value="ECO:0007669"/>
    <property type="project" value="InterPro"/>
</dbReference>
<protein>
    <recommendedName>
        <fullName evidence="2">histidine kinase</fullName>
        <ecNumber evidence="2">2.7.13.3</ecNumber>
    </recommendedName>
</protein>